<keyword evidence="3" id="KW-0479">Metal-binding</keyword>
<organism evidence="8">
    <name type="scientific">Solibacter usitatus (strain Ellin6076)</name>
    <dbReference type="NCBI Taxonomy" id="234267"/>
    <lineage>
        <taxon>Bacteria</taxon>
        <taxon>Pseudomonadati</taxon>
        <taxon>Acidobacteriota</taxon>
        <taxon>Terriglobia</taxon>
        <taxon>Bryobacterales</taxon>
        <taxon>Solibacteraceae</taxon>
        <taxon>Candidatus Solibacter</taxon>
    </lineage>
</organism>
<dbReference type="GO" id="GO:0008233">
    <property type="term" value="F:peptidase activity"/>
    <property type="evidence" value="ECO:0007669"/>
    <property type="project" value="UniProtKB-KW"/>
</dbReference>
<accession>Q01WQ3</accession>
<keyword evidence="5" id="KW-0862">Zinc</keyword>
<gene>
    <name evidence="8" type="ordered locus">Acid_4955</name>
</gene>
<dbReference type="InterPro" id="IPR001261">
    <property type="entry name" value="ArgE/DapE_CS"/>
</dbReference>
<dbReference type="EMBL" id="CP000473">
    <property type="protein sequence ID" value="ABJ85912.1"/>
    <property type="molecule type" value="Genomic_DNA"/>
</dbReference>
<evidence type="ECO:0000256" key="2">
    <source>
        <dbReference type="ARBA" id="ARBA00022670"/>
    </source>
</evidence>
<feature type="signal peptide" evidence="6">
    <location>
        <begin position="1"/>
        <end position="17"/>
    </location>
</feature>
<sequence length="464" mass="50403" precursor="true">MRAAASLLFIAILSASAQTPDWPKVNEEAMRHFQALIQIDSTDPPGNETRVVDYVRKVFDAEGIPYIVAAKDPARANIIARLKGSGAKRPLLIVGHSDTVKVDASKWTFPPFSGARNGGYVYGRGTLDDKPNLMAAMMTMVLLKRSHAGLDRDVIFLSEAGEEAATGPGIQYIVNEHFADIDAEIALAEGGGVRRQNGKVSYAVVQTTEKRPAAARLVSHGPAGHGSRPMRTNAILHLSRAVEKVAMWDPPMRFNDTTRYYFEKLATISTPDQAARYQGLFDPTKAPAIREYLAENDPGAYSMLHTSISPNIIQAGFQVNVIPSEATATLDIRALPDEDMAAFLNLMRKVIDDPTVEVVSEARNQRPGAAPSRIDSDAYHAIEAAFNKVYGATTLPMMSTGATDMAFLRSKGIQCYGIGAMTDMEDAGKGFGAHSDQERILEESVYKHVQFFWAAVTSIAGSKP</sequence>
<protein>
    <submittedName>
        <fullName evidence="8">Peptidase M20</fullName>
    </submittedName>
</protein>
<feature type="chain" id="PRO_5004162588" evidence="6">
    <location>
        <begin position="18"/>
        <end position="464"/>
    </location>
</feature>
<dbReference type="Pfam" id="PF01546">
    <property type="entry name" value="Peptidase_M20"/>
    <property type="match status" value="1"/>
</dbReference>
<dbReference type="PANTHER" id="PTHR45962">
    <property type="entry name" value="N-FATTY-ACYL-AMINO ACID SYNTHASE/HYDROLASE PM20D1"/>
    <property type="match status" value="1"/>
</dbReference>
<evidence type="ECO:0000256" key="5">
    <source>
        <dbReference type="ARBA" id="ARBA00022833"/>
    </source>
</evidence>
<keyword evidence="4" id="KW-0378">Hydrolase</keyword>
<dbReference type="InterPro" id="IPR036264">
    <property type="entry name" value="Bact_exopeptidase_dim_dom"/>
</dbReference>
<dbReference type="Pfam" id="PF07687">
    <property type="entry name" value="M20_dimer"/>
    <property type="match status" value="1"/>
</dbReference>
<dbReference type="eggNOG" id="COG0624">
    <property type="taxonomic scope" value="Bacteria"/>
</dbReference>
<dbReference type="InParanoid" id="Q01WQ3"/>
<dbReference type="GO" id="GO:0006508">
    <property type="term" value="P:proteolysis"/>
    <property type="evidence" value="ECO:0007669"/>
    <property type="project" value="UniProtKB-KW"/>
</dbReference>
<evidence type="ECO:0000256" key="4">
    <source>
        <dbReference type="ARBA" id="ARBA00022801"/>
    </source>
</evidence>
<evidence type="ECO:0000256" key="3">
    <source>
        <dbReference type="ARBA" id="ARBA00022723"/>
    </source>
</evidence>
<dbReference type="SUPFAM" id="SSF55031">
    <property type="entry name" value="Bacterial exopeptidase dimerisation domain"/>
    <property type="match status" value="1"/>
</dbReference>
<evidence type="ECO:0000256" key="1">
    <source>
        <dbReference type="ARBA" id="ARBA00006247"/>
    </source>
</evidence>
<dbReference type="PROSITE" id="PS00758">
    <property type="entry name" value="ARGE_DAPE_CPG2_1"/>
    <property type="match status" value="1"/>
</dbReference>
<evidence type="ECO:0000313" key="8">
    <source>
        <dbReference type="EMBL" id="ABJ85912.1"/>
    </source>
</evidence>
<dbReference type="InterPro" id="IPR011650">
    <property type="entry name" value="Peptidase_M20_dimer"/>
</dbReference>
<name>Q01WQ3_SOLUE</name>
<dbReference type="Gene3D" id="3.30.70.360">
    <property type="match status" value="1"/>
</dbReference>
<dbReference type="STRING" id="234267.Acid_4955"/>
<keyword evidence="6" id="KW-0732">Signal</keyword>
<dbReference type="InterPro" id="IPR002933">
    <property type="entry name" value="Peptidase_M20"/>
</dbReference>
<dbReference type="SUPFAM" id="SSF53187">
    <property type="entry name" value="Zn-dependent exopeptidases"/>
    <property type="match status" value="1"/>
</dbReference>
<feature type="domain" description="Peptidase M20 dimerisation" evidence="7">
    <location>
        <begin position="213"/>
        <end position="356"/>
    </location>
</feature>
<dbReference type="Gene3D" id="3.40.630.10">
    <property type="entry name" value="Zn peptidases"/>
    <property type="match status" value="1"/>
</dbReference>
<proteinExistence type="inferred from homology"/>
<dbReference type="KEGG" id="sus:Acid_4955"/>
<dbReference type="Gene3D" id="1.10.150.900">
    <property type="match status" value="1"/>
</dbReference>
<evidence type="ECO:0000259" key="7">
    <source>
        <dbReference type="Pfam" id="PF07687"/>
    </source>
</evidence>
<dbReference type="OrthoDB" id="9792335at2"/>
<keyword evidence="2" id="KW-0645">Protease</keyword>
<dbReference type="HOGENOM" id="CLU_021802_11_2_0"/>
<dbReference type="InterPro" id="IPR047177">
    <property type="entry name" value="Pept_M20A"/>
</dbReference>
<dbReference type="AlphaFoldDB" id="Q01WQ3"/>
<dbReference type="PANTHER" id="PTHR45962:SF1">
    <property type="entry name" value="N-FATTY-ACYL-AMINO ACID SYNTHASE_HYDROLASE PM20D1"/>
    <property type="match status" value="1"/>
</dbReference>
<comment type="similarity">
    <text evidence="1">Belongs to the peptidase M20A family.</text>
</comment>
<reference evidence="8" key="1">
    <citation type="submission" date="2006-10" db="EMBL/GenBank/DDBJ databases">
        <title>Complete sequence of Solibacter usitatus Ellin6076.</title>
        <authorList>
            <consortium name="US DOE Joint Genome Institute"/>
            <person name="Copeland A."/>
            <person name="Lucas S."/>
            <person name="Lapidus A."/>
            <person name="Barry K."/>
            <person name="Detter J.C."/>
            <person name="Glavina del Rio T."/>
            <person name="Hammon N."/>
            <person name="Israni S."/>
            <person name="Dalin E."/>
            <person name="Tice H."/>
            <person name="Pitluck S."/>
            <person name="Thompson L.S."/>
            <person name="Brettin T."/>
            <person name="Bruce D."/>
            <person name="Han C."/>
            <person name="Tapia R."/>
            <person name="Gilna P."/>
            <person name="Schmutz J."/>
            <person name="Larimer F."/>
            <person name="Land M."/>
            <person name="Hauser L."/>
            <person name="Kyrpides N."/>
            <person name="Mikhailova N."/>
            <person name="Janssen P.H."/>
            <person name="Kuske C.R."/>
            <person name="Richardson P."/>
        </authorList>
    </citation>
    <scope>NUCLEOTIDE SEQUENCE</scope>
    <source>
        <strain evidence="8">Ellin6076</strain>
    </source>
</reference>
<dbReference type="GO" id="GO:0046872">
    <property type="term" value="F:metal ion binding"/>
    <property type="evidence" value="ECO:0007669"/>
    <property type="project" value="UniProtKB-KW"/>
</dbReference>
<evidence type="ECO:0000256" key="6">
    <source>
        <dbReference type="SAM" id="SignalP"/>
    </source>
</evidence>